<evidence type="ECO:0000313" key="2">
    <source>
        <dbReference type="Proteomes" id="UP000887159"/>
    </source>
</evidence>
<dbReference type="AlphaFoldDB" id="A0A8X6W0Q1"/>
<dbReference type="PANTHER" id="PTHR46114:SF1">
    <property type="entry name" value="ZAD DOMAIN-CONTAINING PROTEIN"/>
    <property type="match status" value="1"/>
</dbReference>
<dbReference type="Proteomes" id="UP000887159">
    <property type="component" value="Unassembled WGS sequence"/>
</dbReference>
<keyword evidence="2" id="KW-1185">Reference proteome</keyword>
<protein>
    <submittedName>
        <fullName evidence="1">Uncharacterized protein</fullName>
    </submittedName>
</protein>
<accession>A0A8X6W0Q1</accession>
<organism evidence="1 2">
    <name type="scientific">Trichonephila clavipes</name>
    <name type="common">Golden silk orbweaver</name>
    <name type="synonym">Nephila clavipes</name>
    <dbReference type="NCBI Taxonomy" id="2585209"/>
    <lineage>
        <taxon>Eukaryota</taxon>
        <taxon>Metazoa</taxon>
        <taxon>Ecdysozoa</taxon>
        <taxon>Arthropoda</taxon>
        <taxon>Chelicerata</taxon>
        <taxon>Arachnida</taxon>
        <taxon>Araneae</taxon>
        <taxon>Araneomorphae</taxon>
        <taxon>Entelegynae</taxon>
        <taxon>Araneoidea</taxon>
        <taxon>Nephilidae</taxon>
        <taxon>Trichonephila</taxon>
    </lineage>
</organism>
<gene>
    <name evidence="1" type="ORF">TNCV_1916541</name>
</gene>
<comment type="caution">
    <text evidence="1">The sequence shown here is derived from an EMBL/GenBank/DDBJ whole genome shotgun (WGS) entry which is preliminary data.</text>
</comment>
<reference evidence="1" key="1">
    <citation type="submission" date="2020-08" db="EMBL/GenBank/DDBJ databases">
        <title>Multicomponent nature underlies the extraordinary mechanical properties of spider dragline silk.</title>
        <authorList>
            <person name="Kono N."/>
            <person name="Nakamura H."/>
            <person name="Mori M."/>
            <person name="Yoshida Y."/>
            <person name="Ohtoshi R."/>
            <person name="Malay A.D."/>
            <person name="Moran D.A.P."/>
            <person name="Tomita M."/>
            <person name="Numata K."/>
            <person name="Arakawa K."/>
        </authorList>
    </citation>
    <scope>NUCLEOTIDE SEQUENCE</scope>
</reference>
<dbReference type="PANTHER" id="PTHR46114">
    <property type="entry name" value="APPLE DOMAIN-CONTAINING PROTEIN"/>
    <property type="match status" value="1"/>
</dbReference>
<evidence type="ECO:0000313" key="1">
    <source>
        <dbReference type="EMBL" id="GFY25904.1"/>
    </source>
</evidence>
<sequence length="132" mass="15339">MISYPDNIPSAIRLVPDGPNIPMPLPPTEMQKNFKIYPLVKLTERIFVGPDIYNVVNVNEFETYITEKENNALDFFIDVIRKFLDNCKDPDSNRIAMNELEKFQNLDCSMNVNVHVLHSHVDSPSRRFRISQ</sequence>
<name>A0A8X6W0Q1_TRICX</name>
<dbReference type="EMBL" id="BMAU01021373">
    <property type="protein sequence ID" value="GFY25904.1"/>
    <property type="molecule type" value="Genomic_DNA"/>
</dbReference>
<proteinExistence type="predicted"/>